<reference evidence="4" key="2">
    <citation type="submission" date="2020-08" db="EMBL/GenBank/DDBJ databases">
        <authorList>
            <person name="Chen M."/>
            <person name="Teng W."/>
            <person name="Zhao L."/>
            <person name="Hu C."/>
            <person name="Zhou Y."/>
            <person name="Han B."/>
            <person name="Song L."/>
            <person name="Shu W."/>
        </authorList>
    </citation>
    <scope>NUCLEOTIDE SEQUENCE</scope>
    <source>
        <strain evidence="4">FACHB-1277</strain>
    </source>
</reference>
<dbReference type="SUPFAM" id="SSF53850">
    <property type="entry name" value="Periplasmic binding protein-like II"/>
    <property type="match status" value="1"/>
</dbReference>
<reference evidence="4" key="1">
    <citation type="journal article" date="2015" name="ISME J.">
        <title>Draft Genome Sequence of Streptomyces incarnatus NRRL8089, which Produces the Nucleoside Antibiotic Sinefungin.</title>
        <authorList>
            <person name="Oshima K."/>
            <person name="Hattori M."/>
            <person name="Shimizu H."/>
            <person name="Fukuda K."/>
            <person name="Nemoto M."/>
            <person name="Inagaki K."/>
            <person name="Tamura T."/>
        </authorList>
    </citation>
    <scope>NUCLEOTIDE SEQUENCE</scope>
    <source>
        <strain evidence="4">FACHB-1277</strain>
    </source>
</reference>
<name>A0A926UWJ7_9CYAN</name>
<dbReference type="PANTHER" id="PTHR35936:SF32">
    <property type="entry name" value="MEMBRANE-BOUND LYTIC MUREIN TRANSGLYCOSYLASE F"/>
    <property type="match status" value="1"/>
</dbReference>
<evidence type="ECO:0000313" key="4">
    <source>
        <dbReference type="EMBL" id="MBD2152198.1"/>
    </source>
</evidence>
<dbReference type="Pfam" id="PF00497">
    <property type="entry name" value="SBP_bac_3"/>
    <property type="match status" value="1"/>
</dbReference>
<dbReference type="RefSeq" id="WP_190352605.1">
    <property type="nucleotide sequence ID" value="NZ_JACJPY010000088.1"/>
</dbReference>
<dbReference type="CDD" id="cd13530">
    <property type="entry name" value="PBP2_peptides_like"/>
    <property type="match status" value="1"/>
</dbReference>
<gene>
    <name evidence="4" type="ORF">H6F44_19045</name>
</gene>
<feature type="chain" id="PRO_5036813700" evidence="2">
    <location>
        <begin position="26"/>
        <end position="308"/>
    </location>
</feature>
<keyword evidence="5" id="KW-1185">Reference proteome</keyword>
<dbReference type="PANTHER" id="PTHR35936">
    <property type="entry name" value="MEMBRANE-BOUND LYTIC MUREIN TRANSGLYCOSYLASE F"/>
    <property type="match status" value="1"/>
</dbReference>
<dbReference type="InterPro" id="IPR001638">
    <property type="entry name" value="Solute-binding_3/MltF_N"/>
</dbReference>
<sequence length="308" mass="34829">MFKFVHKLTCLAILCTGFSAGISWGQVSPIEPMFAQDSSLGIVLRRGHLRVGIDAAIGGPYMFWNNKTQFYDGFELEIIKEIAARLKIESRPINIPWADQPQSLISRQVDILLSAREEGALDIGENRGKFIETLPYYRNTQRLLIRADGTAIKSLRDMIGKRVGVVANSGGAAIAETYNKNRGNAIRLFSSRDLDRMIIQLRDRQLDAMILDEPVAVWQVRNNPNFMIIGEPLIPIRLVAIVNKDDLSLKKAIDQALTEMRQDGKLEQILKRWNLWESQQKTLQSHLKSRKALPNMALATTTPFLVYP</sequence>
<dbReference type="SMART" id="SM00062">
    <property type="entry name" value="PBPb"/>
    <property type="match status" value="1"/>
</dbReference>
<evidence type="ECO:0000256" key="1">
    <source>
        <dbReference type="ARBA" id="ARBA00022729"/>
    </source>
</evidence>
<evidence type="ECO:0000259" key="3">
    <source>
        <dbReference type="SMART" id="SM00062"/>
    </source>
</evidence>
<dbReference type="AlphaFoldDB" id="A0A926UWJ7"/>
<dbReference type="Gene3D" id="3.40.190.10">
    <property type="entry name" value="Periplasmic binding protein-like II"/>
    <property type="match status" value="2"/>
</dbReference>
<protein>
    <submittedName>
        <fullName evidence="4">Amino acid ABC transporter substrate-binding protein</fullName>
    </submittedName>
</protein>
<feature type="signal peptide" evidence="2">
    <location>
        <begin position="1"/>
        <end position="25"/>
    </location>
</feature>
<accession>A0A926UWJ7</accession>
<evidence type="ECO:0000313" key="5">
    <source>
        <dbReference type="Proteomes" id="UP000631421"/>
    </source>
</evidence>
<proteinExistence type="predicted"/>
<feature type="domain" description="Solute-binding protein family 3/N-terminal" evidence="3">
    <location>
        <begin position="48"/>
        <end position="277"/>
    </location>
</feature>
<comment type="caution">
    <text evidence="4">The sequence shown here is derived from an EMBL/GenBank/DDBJ whole genome shotgun (WGS) entry which is preliminary data.</text>
</comment>
<keyword evidence="1 2" id="KW-0732">Signal</keyword>
<evidence type="ECO:0000256" key="2">
    <source>
        <dbReference type="SAM" id="SignalP"/>
    </source>
</evidence>
<dbReference type="Proteomes" id="UP000631421">
    <property type="component" value="Unassembled WGS sequence"/>
</dbReference>
<organism evidence="4 5">
    <name type="scientific">Pseudanabaena cinerea FACHB-1277</name>
    <dbReference type="NCBI Taxonomy" id="2949581"/>
    <lineage>
        <taxon>Bacteria</taxon>
        <taxon>Bacillati</taxon>
        <taxon>Cyanobacteriota</taxon>
        <taxon>Cyanophyceae</taxon>
        <taxon>Pseudanabaenales</taxon>
        <taxon>Pseudanabaenaceae</taxon>
        <taxon>Pseudanabaena</taxon>
        <taxon>Pseudanabaena cinerea</taxon>
    </lineage>
</organism>
<dbReference type="EMBL" id="JACJPY010000088">
    <property type="protein sequence ID" value="MBD2152198.1"/>
    <property type="molecule type" value="Genomic_DNA"/>
</dbReference>